<dbReference type="Pfam" id="PF01578">
    <property type="entry name" value="Cytochrom_C_asm"/>
    <property type="match status" value="1"/>
</dbReference>
<comment type="caution">
    <text evidence="8">The sequence shown here is derived from an EMBL/GenBank/DDBJ whole genome shotgun (WGS) entry which is preliminary data.</text>
</comment>
<keyword evidence="3 6" id="KW-0201">Cytochrome c-type biogenesis</keyword>
<name>A0A524RL77_9CHRO</name>
<dbReference type="InterPro" id="IPR002541">
    <property type="entry name" value="Cyt_c_assembly"/>
</dbReference>
<dbReference type="NCBIfam" id="TIGR03144">
    <property type="entry name" value="cytochr_II_ccsB"/>
    <property type="match status" value="1"/>
</dbReference>
<accession>A0A524RL77</accession>
<comment type="function">
    <text evidence="6">Required during biogenesis of c-type cytochromes (cytochrome c6 and cytochrome f) at the step of heme attachment.</text>
</comment>
<evidence type="ECO:0000256" key="1">
    <source>
        <dbReference type="ARBA" id="ARBA00004141"/>
    </source>
</evidence>
<evidence type="ECO:0000256" key="5">
    <source>
        <dbReference type="ARBA" id="ARBA00023136"/>
    </source>
</evidence>
<keyword evidence="5 6" id="KW-0472">Membrane</keyword>
<dbReference type="Proteomes" id="UP000317990">
    <property type="component" value="Unassembled WGS sequence"/>
</dbReference>
<dbReference type="InterPro" id="IPR045062">
    <property type="entry name" value="Cyt_c_biogenesis_CcsA/CcmC"/>
</dbReference>
<comment type="similarity">
    <text evidence="6">Belongs to the CcmF/CycK/Ccl1/NrfE/CcsA family.</text>
</comment>
<dbReference type="HAMAP" id="MF_01391">
    <property type="entry name" value="CytC_CcsA"/>
    <property type="match status" value="1"/>
</dbReference>
<dbReference type="GO" id="GO:0017004">
    <property type="term" value="P:cytochrome complex assembly"/>
    <property type="evidence" value="ECO:0007669"/>
    <property type="project" value="UniProtKB-UniRule"/>
</dbReference>
<feature type="transmembrane region" description="Helical" evidence="6">
    <location>
        <begin position="93"/>
        <end position="114"/>
    </location>
</feature>
<keyword evidence="2 6" id="KW-0812">Transmembrane</keyword>
<evidence type="ECO:0000256" key="6">
    <source>
        <dbReference type="HAMAP-Rule" id="MF_01391"/>
    </source>
</evidence>
<dbReference type="EMBL" id="SRMO01000084">
    <property type="protein sequence ID" value="TGG90806.1"/>
    <property type="molecule type" value="Genomic_DNA"/>
</dbReference>
<dbReference type="GO" id="GO:0020037">
    <property type="term" value="F:heme binding"/>
    <property type="evidence" value="ECO:0007669"/>
    <property type="project" value="InterPro"/>
</dbReference>
<feature type="transmembrane region" description="Helical" evidence="6">
    <location>
        <begin position="270"/>
        <end position="294"/>
    </location>
</feature>
<feature type="transmembrane region" description="Helical" evidence="6">
    <location>
        <begin position="36"/>
        <end position="55"/>
    </location>
</feature>
<evidence type="ECO:0000256" key="3">
    <source>
        <dbReference type="ARBA" id="ARBA00022748"/>
    </source>
</evidence>
<evidence type="ECO:0000256" key="4">
    <source>
        <dbReference type="ARBA" id="ARBA00022989"/>
    </source>
</evidence>
<feature type="transmembrane region" description="Helical" evidence="6">
    <location>
        <begin position="205"/>
        <end position="228"/>
    </location>
</feature>
<organism evidence="8 9">
    <name type="scientific">Aphanocapsa feldmannii 277cV</name>
    <dbReference type="NCBI Taxonomy" id="2507553"/>
    <lineage>
        <taxon>Bacteria</taxon>
        <taxon>Bacillati</taxon>
        <taxon>Cyanobacteriota</taxon>
        <taxon>Cyanophyceae</taxon>
        <taxon>Oscillatoriophycideae</taxon>
        <taxon>Chroococcales</taxon>
        <taxon>Microcystaceae</taxon>
        <taxon>Aphanocapsa</taxon>
    </lineage>
</organism>
<feature type="transmembrane region" description="Helical" evidence="6">
    <location>
        <begin position="243"/>
        <end position="258"/>
    </location>
</feature>
<comment type="subunit">
    <text evidence="6">May interact with Ccs1.</text>
</comment>
<reference evidence="8 9" key="1">
    <citation type="journal article" date="2019" name="mSystems">
        <title>Life at home and on the roam: Genomic adaptions reflect the dual lifestyle of an intracellular, facultative symbiont.</title>
        <authorList>
            <person name="Burgsdorf I."/>
        </authorList>
    </citation>
    <scope>NUCLEOTIDE SEQUENCE [LARGE SCALE GENOMIC DNA]</scope>
    <source>
        <strain evidence="8">277cV</strain>
    </source>
</reference>
<keyword evidence="6" id="KW-0793">Thylakoid</keyword>
<keyword evidence="4 6" id="KW-1133">Transmembrane helix</keyword>
<feature type="transmembrane region" description="Helical" evidence="6">
    <location>
        <begin position="67"/>
        <end position="86"/>
    </location>
</feature>
<dbReference type="PANTHER" id="PTHR30071">
    <property type="entry name" value="HEME EXPORTER PROTEIN C"/>
    <property type="match status" value="1"/>
</dbReference>
<sequence>MGQPVLLLGLAAFALLLLALPLAFWTLTTPRPPLRAVVRGLIATANALLASQLILRWLESGHFPVSNLYESLCFLSWGATLAQLLVERAAPSAWIPALTTPLSLVSLGFASFALPDQLQTSSPLVPALRSSWLVMHVSVIMVSYAALMVGSLLALGVLLADRGQRVQLRGSSVGSGAYRQAASAGKGGLALAAVAFSQAERLDNLSYRTITVGFMLLTVGIVSGAVWANEAWGSYWSWDPKETWALICWLFYAAYLHTRLNRGWQGRHSALLATGGLAVIIICYIGVNLLGVGLHSYGWFLSS</sequence>
<feature type="domain" description="Cytochrome c assembly protein" evidence="7">
    <location>
        <begin position="65"/>
        <end position="295"/>
    </location>
</feature>
<evidence type="ECO:0000256" key="2">
    <source>
        <dbReference type="ARBA" id="ARBA00022692"/>
    </source>
</evidence>
<dbReference type="AlphaFoldDB" id="A0A524RL77"/>
<evidence type="ECO:0000259" key="7">
    <source>
        <dbReference type="Pfam" id="PF01578"/>
    </source>
</evidence>
<evidence type="ECO:0000313" key="8">
    <source>
        <dbReference type="EMBL" id="TGG90806.1"/>
    </source>
</evidence>
<feature type="transmembrane region" description="Helical" evidence="6">
    <location>
        <begin position="6"/>
        <end position="24"/>
    </location>
</feature>
<dbReference type="PANTHER" id="PTHR30071:SF1">
    <property type="entry name" value="CYTOCHROME B_B6 PROTEIN-RELATED"/>
    <property type="match status" value="1"/>
</dbReference>
<proteinExistence type="inferred from homology"/>
<feature type="transmembrane region" description="Helical" evidence="6">
    <location>
        <begin position="134"/>
        <end position="160"/>
    </location>
</feature>
<dbReference type="InterPro" id="IPR017562">
    <property type="entry name" value="Cyt_c_biogenesis_CcsA"/>
</dbReference>
<protein>
    <recommendedName>
        <fullName evidence="6">Cytochrome c biogenesis protein CcsA</fullName>
    </recommendedName>
</protein>
<dbReference type="GO" id="GO:0031676">
    <property type="term" value="C:plasma membrane-derived thylakoid membrane"/>
    <property type="evidence" value="ECO:0007669"/>
    <property type="project" value="UniProtKB-SubCell"/>
</dbReference>
<gene>
    <name evidence="8" type="primary">ccsB</name>
    <name evidence="6" type="synonym">ccsA</name>
    <name evidence="8" type="ORF">ERJ67_08700</name>
</gene>
<evidence type="ECO:0000313" key="9">
    <source>
        <dbReference type="Proteomes" id="UP000317990"/>
    </source>
</evidence>
<comment type="subcellular location">
    <subcellularLocation>
        <location evidence="6">Cellular thylakoid membrane</location>
        <topology evidence="6">Multi-pass membrane protein</topology>
    </subcellularLocation>
    <subcellularLocation>
        <location evidence="1">Membrane</location>
        <topology evidence="1">Multi-pass membrane protein</topology>
    </subcellularLocation>
</comment>